<accession>A0A060W2C8</accession>
<dbReference type="EMBL" id="FR904371">
    <property type="protein sequence ID" value="CDQ61191.1"/>
    <property type="molecule type" value="Genomic_DNA"/>
</dbReference>
<feature type="region of interest" description="Disordered" evidence="1">
    <location>
        <begin position="1"/>
        <end position="24"/>
    </location>
</feature>
<reference evidence="2" key="1">
    <citation type="journal article" date="2014" name="Nat. Commun.">
        <title>The rainbow trout genome provides novel insights into evolution after whole-genome duplication in vertebrates.</title>
        <authorList>
            <person name="Berthelot C."/>
            <person name="Brunet F."/>
            <person name="Chalopin D."/>
            <person name="Juanchich A."/>
            <person name="Bernard M."/>
            <person name="Noel B."/>
            <person name="Bento P."/>
            <person name="Da Silva C."/>
            <person name="Labadie K."/>
            <person name="Alberti A."/>
            <person name="Aury J.M."/>
            <person name="Louis A."/>
            <person name="Dehais P."/>
            <person name="Bardou P."/>
            <person name="Montfort J."/>
            <person name="Klopp C."/>
            <person name="Cabau C."/>
            <person name="Gaspin C."/>
            <person name="Thorgaard G.H."/>
            <person name="Boussaha M."/>
            <person name="Quillet E."/>
            <person name="Guyomard R."/>
            <person name="Galiana D."/>
            <person name="Bobe J."/>
            <person name="Volff J.N."/>
            <person name="Genet C."/>
            <person name="Wincker P."/>
            <person name="Jaillon O."/>
            <person name="Roest Crollius H."/>
            <person name="Guiguen Y."/>
        </authorList>
    </citation>
    <scope>NUCLEOTIDE SEQUENCE [LARGE SCALE GENOMIC DNA]</scope>
</reference>
<sequence length="70" mass="7791">MWQGLQTITDYKGKPSCEPSSDVSHPDELNTFYARCEASNTESCMKEQGVPDNCMITHSINDVSKTFKTG</sequence>
<evidence type="ECO:0000313" key="2">
    <source>
        <dbReference type="EMBL" id="CDQ61191.1"/>
    </source>
</evidence>
<dbReference type="STRING" id="8022.A0A060W2C8"/>
<evidence type="ECO:0000313" key="3">
    <source>
        <dbReference type="Proteomes" id="UP000193380"/>
    </source>
</evidence>
<gene>
    <name evidence="2" type="ORF">GSONMT00064662001</name>
</gene>
<name>A0A060W2C8_ONCMY</name>
<dbReference type="PaxDb" id="8022-A0A060W2C8"/>
<reference evidence="2" key="2">
    <citation type="submission" date="2014-03" db="EMBL/GenBank/DDBJ databases">
        <authorList>
            <person name="Genoscope - CEA"/>
        </authorList>
    </citation>
    <scope>NUCLEOTIDE SEQUENCE</scope>
</reference>
<evidence type="ECO:0000256" key="1">
    <source>
        <dbReference type="SAM" id="MobiDB-lite"/>
    </source>
</evidence>
<dbReference type="AlphaFoldDB" id="A0A060W2C8"/>
<protein>
    <submittedName>
        <fullName evidence="2">Uncharacterized protein</fullName>
    </submittedName>
</protein>
<organism evidence="2 3">
    <name type="scientific">Oncorhynchus mykiss</name>
    <name type="common">Rainbow trout</name>
    <name type="synonym">Salmo gairdneri</name>
    <dbReference type="NCBI Taxonomy" id="8022"/>
    <lineage>
        <taxon>Eukaryota</taxon>
        <taxon>Metazoa</taxon>
        <taxon>Chordata</taxon>
        <taxon>Craniata</taxon>
        <taxon>Vertebrata</taxon>
        <taxon>Euteleostomi</taxon>
        <taxon>Actinopterygii</taxon>
        <taxon>Neopterygii</taxon>
        <taxon>Teleostei</taxon>
        <taxon>Protacanthopterygii</taxon>
        <taxon>Salmoniformes</taxon>
        <taxon>Salmonidae</taxon>
        <taxon>Salmoninae</taxon>
        <taxon>Oncorhynchus</taxon>
    </lineage>
</organism>
<proteinExistence type="predicted"/>
<dbReference type="Proteomes" id="UP000193380">
    <property type="component" value="Unassembled WGS sequence"/>
</dbReference>